<feature type="region of interest" description="Disordered" evidence="3">
    <location>
        <begin position="1"/>
        <end position="46"/>
    </location>
</feature>
<dbReference type="GO" id="GO:0034485">
    <property type="term" value="F:phosphatidylinositol-3,4,5-trisphosphate 5-phosphatase activity"/>
    <property type="evidence" value="ECO:0000318"/>
    <property type="project" value="GO_Central"/>
</dbReference>
<dbReference type="Gene3D" id="3.60.10.10">
    <property type="entry name" value="Endonuclease/exonuclease/phosphatase"/>
    <property type="match status" value="1"/>
</dbReference>
<dbReference type="OrthoDB" id="62798at2759"/>
<evidence type="ECO:0000313" key="6">
    <source>
        <dbReference type="RefSeq" id="XP_021837834.1"/>
    </source>
</evidence>
<dbReference type="RefSeq" id="XP_021837834.1">
    <property type="nucleotide sequence ID" value="XM_021982142.2"/>
</dbReference>
<dbReference type="SMART" id="SM00128">
    <property type="entry name" value="IPPc"/>
    <property type="match status" value="1"/>
</dbReference>
<dbReference type="SUPFAM" id="SSF56219">
    <property type="entry name" value="DNase I-like"/>
    <property type="match status" value="1"/>
</dbReference>
<comment type="similarity">
    <text evidence="1">Belongs to the inositol polyphosphate 5-phosphatase family.</text>
</comment>
<sequence length="493" mass="55805">MGSELLRSSSGRSQRWLRKKAKKSEPSSSAEVSDSEPEEYQSHSFVTSRDIRSSGLTHELRVFVGTWNVGGKSPIGSLAADLDEWLNLKNAVDIYVLGFQEIVPLKTMTVIGMEDYTDARKWNLLIGKTLNNKVGCVWLTPTMNSPIISDDYEYAKPSNSRGETRFKRSTTPLRERLKSQHDGQQGGNAAYKLMASKKMVGIFISVWMKRDIIRKYRVSNVKAFPVACGIMGYLGNKGAVSVSMSIDGTSFCFITAHLASGQKKGDELRRNQQVGEIFKRTTFPRLPQEFDDPLPPTISGHDRIFWFGDLNYRLCMDDDKARELIRKKKWKELQKFDQLKKEQQQGVFQGWKEGDIEFAPTYKYSVELGNRYTGDKHAPFNPNTGEKRRTPAWCDRIMWFGKGIQQLSYVRGESKFSDHRPVSALFTTEVDVLGPANSKTVALSKFLTSMNLSRFDVTPGQATIIPKRTLLSLIKAEAEESARETVDNTQNRS</sequence>
<evidence type="ECO:0000256" key="3">
    <source>
        <dbReference type="SAM" id="MobiDB-lite"/>
    </source>
</evidence>
<dbReference type="InterPro" id="IPR000300">
    <property type="entry name" value="IPPc"/>
</dbReference>
<dbReference type="GO" id="GO:0004439">
    <property type="term" value="F:phosphatidylinositol-4,5-bisphosphate 5-phosphatase activity"/>
    <property type="evidence" value="ECO:0000318"/>
    <property type="project" value="GO_Central"/>
</dbReference>
<protein>
    <submittedName>
        <fullName evidence="6">Type IV inositol polyphosphate 5-phosphatase 6</fullName>
    </submittedName>
</protein>
<feature type="domain" description="Inositol polyphosphate-related phosphatase" evidence="4">
    <location>
        <begin position="58"/>
        <end position="434"/>
    </location>
</feature>
<evidence type="ECO:0000256" key="2">
    <source>
        <dbReference type="ARBA" id="ARBA00022801"/>
    </source>
</evidence>
<name>A0A9R0JKD6_SPIOL</name>
<dbReference type="GeneID" id="110777538"/>
<dbReference type="PANTHER" id="PTHR45666:SF7">
    <property type="entry name" value="TYPE IV INOSITOL POLYPHOSPHATE 5-PHOSPHATASE 6-LIKE"/>
    <property type="match status" value="1"/>
</dbReference>
<dbReference type="GO" id="GO:0004445">
    <property type="term" value="F:inositol-polyphosphate 5-phosphatase activity"/>
    <property type="evidence" value="ECO:0007669"/>
    <property type="project" value="InterPro"/>
</dbReference>
<evidence type="ECO:0000313" key="5">
    <source>
        <dbReference type="Proteomes" id="UP000813463"/>
    </source>
</evidence>
<dbReference type="Pfam" id="PF22669">
    <property type="entry name" value="Exo_endo_phos2"/>
    <property type="match status" value="1"/>
</dbReference>
<dbReference type="GO" id="GO:0046856">
    <property type="term" value="P:phosphatidylinositol dephosphorylation"/>
    <property type="evidence" value="ECO:0000318"/>
    <property type="project" value="GO_Central"/>
</dbReference>
<reference evidence="5" key="1">
    <citation type="journal article" date="2021" name="Nat. Commun.">
        <title>Genomic analyses provide insights into spinach domestication and the genetic basis of agronomic traits.</title>
        <authorList>
            <person name="Cai X."/>
            <person name="Sun X."/>
            <person name="Xu C."/>
            <person name="Sun H."/>
            <person name="Wang X."/>
            <person name="Ge C."/>
            <person name="Zhang Z."/>
            <person name="Wang Q."/>
            <person name="Fei Z."/>
            <person name="Jiao C."/>
            <person name="Wang Q."/>
        </authorList>
    </citation>
    <scope>NUCLEOTIDE SEQUENCE [LARGE SCALE GENOMIC DNA]</scope>
    <source>
        <strain evidence="5">cv. Varoflay</strain>
    </source>
</reference>
<organism evidence="5 6">
    <name type="scientific">Spinacia oleracea</name>
    <name type="common">Spinach</name>
    <dbReference type="NCBI Taxonomy" id="3562"/>
    <lineage>
        <taxon>Eukaryota</taxon>
        <taxon>Viridiplantae</taxon>
        <taxon>Streptophyta</taxon>
        <taxon>Embryophyta</taxon>
        <taxon>Tracheophyta</taxon>
        <taxon>Spermatophyta</taxon>
        <taxon>Magnoliopsida</taxon>
        <taxon>eudicotyledons</taxon>
        <taxon>Gunneridae</taxon>
        <taxon>Pentapetalae</taxon>
        <taxon>Caryophyllales</taxon>
        <taxon>Chenopodiaceae</taxon>
        <taxon>Chenopodioideae</taxon>
        <taxon>Anserineae</taxon>
        <taxon>Spinacia</taxon>
    </lineage>
</organism>
<feature type="compositionally biased region" description="Low complexity" evidence="3">
    <location>
        <begin position="1"/>
        <end position="14"/>
    </location>
</feature>
<accession>A0A9R0JKD6</accession>
<dbReference type="AlphaFoldDB" id="A0A9R0JKD6"/>
<dbReference type="InterPro" id="IPR036691">
    <property type="entry name" value="Endo/exonu/phosph_ase_sf"/>
</dbReference>
<dbReference type="Proteomes" id="UP000813463">
    <property type="component" value="Chromosome 1"/>
</dbReference>
<evidence type="ECO:0000256" key="1">
    <source>
        <dbReference type="ARBA" id="ARBA00010768"/>
    </source>
</evidence>
<dbReference type="KEGG" id="soe:110777538"/>
<keyword evidence="2" id="KW-0378">Hydrolase</keyword>
<reference evidence="6" key="2">
    <citation type="submission" date="2025-08" db="UniProtKB">
        <authorList>
            <consortium name="RefSeq"/>
        </authorList>
    </citation>
    <scope>IDENTIFICATION</scope>
    <source>
        <tissue evidence="6">Leaf</tissue>
    </source>
</reference>
<keyword evidence="5" id="KW-1185">Reference proteome</keyword>
<proteinExistence type="inferred from homology"/>
<dbReference type="PANTHER" id="PTHR45666">
    <property type="entry name" value="TYPE IV INOSITOL POLYPHOSPHATE 5-PHOSPHATASE 9"/>
    <property type="match status" value="1"/>
</dbReference>
<evidence type="ECO:0000259" key="4">
    <source>
        <dbReference type="SMART" id="SM00128"/>
    </source>
</evidence>
<dbReference type="InterPro" id="IPR045849">
    <property type="entry name" value="IP5P_plant"/>
</dbReference>
<gene>
    <name evidence="6" type="primary">LOC110777538</name>
</gene>